<dbReference type="CDD" id="cd05466">
    <property type="entry name" value="PBP2_LTTR_substrate"/>
    <property type="match status" value="1"/>
</dbReference>
<dbReference type="RefSeq" id="WP_073385832.1">
    <property type="nucleotide sequence ID" value="NZ_FQVU01000001.1"/>
</dbReference>
<gene>
    <name evidence="6" type="ORF">SAMN05443575_0657</name>
</gene>
<dbReference type="GO" id="GO:0003700">
    <property type="term" value="F:DNA-binding transcription factor activity"/>
    <property type="evidence" value="ECO:0007669"/>
    <property type="project" value="InterPro"/>
</dbReference>
<organism evidence="6 7">
    <name type="scientific">Jatrophihabitans endophyticus</name>
    <dbReference type="NCBI Taxonomy" id="1206085"/>
    <lineage>
        <taxon>Bacteria</taxon>
        <taxon>Bacillati</taxon>
        <taxon>Actinomycetota</taxon>
        <taxon>Actinomycetes</taxon>
        <taxon>Jatrophihabitantales</taxon>
        <taxon>Jatrophihabitantaceae</taxon>
        <taxon>Jatrophihabitans</taxon>
    </lineage>
</organism>
<evidence type="ECO:0000313" key="6">
    <source>
        <dbReference type="EMBL" id="SHF69053.1"/>
    </source>
</evidence>
<comment type="similarity">
    <text evidence="1">Belongs to the LysR transcriptional regulatory family.</text>
</comment>
<dbReference type="OrthoDB" id="3673085at2"/>
<dbReference type="AlphaFoldDB" id="A0A1M5DQ05"/>
<evidence type="ECO:0000256" key="3">
    <source>
        <dbReference type="ARBA" id="ARBA00023125"/>
    </source>
</evidence>
<dbReference type="STRING" id="1206085.SAMN05443575_0657"/>
<accession>A0A1M5DQ05</accession>
<evidence type="ECO:0000256" key="4">
    <source>
        <dbReference type="ARBA" id="ARBA00023163"/>
    </source>
</evidence>
<dbReference type="FunFam" id="1.10.10.10:FF:000001">
    <property type="entry name" value="LysR family transcriptional regulator"/>
    <property type="match status" value="1"/>
</dbReference>
<dbReference type="PRINTS" id="PR00039">
    <property type="entry name" value="HTHLYSR"/>
</dbReference>
<dbReference type="GO" id="GO:0003677">
    <property type="term" value="F:DNA binding"/>
    <property type="evidence" value="ECO:0007669"/>
    <property type="project" value="UniProtKB-KW"/>
</dbReference>
<dbReference type="Gene3D" id="3.40.190.10">
    <property type="entry name" value="Periplasmic binding protein-like II"/>
    <property type="match status" value="2"/>
</dbReference>
<keyword evidence="3 6" id="KW-0238">DNA-binding</keyword>
<dbReference type="SUPFAM" id="SSF46785">
    <property type="entry name" value="Winged helix' DNA-binding domain"/>
    <property type="match status" value="1"/>
</dbReference>
<sequence length="297" mass="31379">MPSLRALQCFTAVAEHDTVTAAAVHLGITQPALSHQITALERELGVAVLDRQQRGSRLTPAGRALLPYALTCVDAEHAFTEQARRVAGLRIGELRVCCAQSVTAGLLPRVLRHWQRRHPDVTIFVSEFDSADRVAAAVRAGDADLGVAPTPSAWDGRTTTLGWEEMVVAMAVNDPLASSASVPLTRLADRGLVHFTSGHALSGWVDATFAAAGLHSRVVVRTGQTSAAALLAATGIGPALVPLTALPPRYPGVVRPLRPKRGRDIVALTATDDPLTMTFVADLVANGVPTLPRTRTA</sequence>
<dbReference type="Proteomes" id="UP000186132">
    <property type="component" value="Unassembled WGS sequence"/>
</dbReference>
<dbReference type="Gene3D" id="1.10.10.10">
    <property type="entry name" value="Winged helix-like DNA-binding domain superfamily/Winged helix DNA-binding domain"/>
    <property type="match status" value="1"/>
</dbReference>
<dbReference type="EMBL" id="FQVU01000001">
    <property type="protein sequence ID" value="SHF69053.1"/>
    <property type="molecule type" value="Genomic_DNA"/>
</dbReference>
<dbReference type="PROSITE" id="PS50931">
    <property type="entry name" value="HTH_LYSR"/>
    <property type="match status" value="1"/>
</dbReference>
<dbReference type="GO" id="GO:0032993">
    <property type="term" value="C:protein-DNA complex"/>
    <property type="evidence" value="ECO:0007669"/>
    <property type="project" value="TreeGrafter"/>
</dbReference>
<dbReference type="InterPro" id="IPR036388">
    <property type="entry name" value="WH-like_DNA-bd_sf"/>
</dbReference>
<dbReference type="InterPro" id="IPR000847">
    <property type="entry name" value="LysR_HTH_N"/>
</dbReference>
<keyword evidence="2" id="KW-0805">Transcription regulation</keyword>
<dbReference type="Pfam" id="PF03466">
    <property type="entry name" value="LysR_substrate"/>
    <property type="match status" value="1"/>
</dbReference>
<evidence type="ECO:0000313" key="7">
    <source>
        <dbReference type="Proteomes" id="UP000186132"/>
    </source>
</evidence>
<protein>
    <submittedName>
        <fullName evidence="6">DNA-binding transcriptional regulator, LysR family</fullName>
    </submittedName>
</protein>
<name>A0A1M5DQ05_9ACTN</name>
<feature type="domain" description="HTH lysR-type" evidence="5">
    <location>
        <begin position="2"/>
        <end position="59"/>
    </location>
</feature>
<keyword evidence="7" id="KW-1185">Reference proteome</keyword>
<dbReference type="InterPro" id="IPR005119">
    <property type="entry name" value="LysR_subst-bd"/>
</dbReference>
<proteinExistence type="inferred from homology"/>
<dbReference type="Pfam" id="PF00126">
    <property type="entry name" value="HTH_1"/>
    <property type="match status" value="1"/>
</dbReference>
<evidence type="ECO:0000256" key="2">
    <source>
        <dbReference type="ARBA" id="ARBA00023015"/>
    </source>
</evidence>
<keyword evidence="4" id="KW-0804">Transcription</keyword>
<reference evidence="6 7" key="1">
    <citation type="submission" date="2016-11" db="EMBL/GenBank/DDBJ databases">
        <authorList>
            <person name="Jaros S."/>
            <person name="Januszkiewicz K."/>
            <person name="Wedrychowicz H."/>
        </authorList>
    </citation>
    <scope>NUCLEOTIDE SEQUENCE [LARGE SCALE GENOMIC DNA]</scope>
    <source>
        <strain evidence="6 7">DSM 45627</strain>
    </source>
</reference>
<evidence type="ECO:0000259" key="5">
    <source>
        <dbReference type="PROSITE" id="PS50931"/>
    </source>
</evidence>
<dbReference type="PANTHER" id="PTHR30346">
    <property type="entry name" value="TRANSCRIPTIONAL DUAL REGULATOR HCAR-RELATED"/>
    <property type="match status" value="1"/>
</dbReference>
<dbReference type="PANTHER" id="PTHR30346:SF0">
    <property type="entry name" value="HCA OPERON TRANSCRIPTIONAL ACTIVATOR HCAR"/>
    <property type="match status" value="1"/>
</dbReference>
<evidence type="ECO:0000256" key="1">
    <source>
        <dbReference type="ARBA" id="ARBA00009437"/>
    </source>
</evidence>
<dbReference type="SUPFAM" id="SSF53850">
    <property type="entry name" value="Periplasmic binding protein-like II"/>
    <property type="match status" value="1"/>
</dbReference>
<dbReference type="InterPro" id="IPR036390">
    <property type="entry name" value="WH_DNA-bd_sf"/>
</dbReference>